<dbReference type="PANTHER" id="PTHR14374">
    <property type="entry name" value="FOIE GRAS"/>
    <property type="match status" value="1"/>
</dbReference>
<reference evidence="3" key="1">
    <citation type="submission" date="2023-03" db="EMBL/GenBank/DDBJ databases">
        <title>Complete genome of Cladonia borealis.</title>
        <authorList>
            <person name="Park H."/>
        </authorList>
    </citation>
    <scope>NUCLEOTIDE SEQUENCE</scope>
    <source>
        <strain evidence="3">ANT050790</strain>
    </source>
</reference>
<proteinExistence type="predicted"/>
<dbReference type="EMBL" id="JAFEKC020000018">
    <property type="protein sequence ID" value="KAK0509378.1"/>
    <property type="molecule type" value="Genomic_DNA"/>
</dbReference>
<evidence type="ECO:0000313" key="3">
    <source>
        <dbReference type="EMBL" id="KAK0509378.1"/>
    </source>
</evidence>
<feature type="domain" description="Gryzun putative trafficking through Golgi" evidence="1">
    <location>
        <begin position="172"/>
        <end position="769"/>
    </location>
</feature>
<name>A0AA39QX69_9LECA</name>
<comment type="caution">
    <text evidence="3">The sequence shown here is derived from an EMBL/GenBank/DDBJ whole genome shotgun (WGS) entry which is preliminary data.</text>
</comment>
<evidence type="ECO:0000313" key="4">
    <source>
        <dbReference type="Proteomes" id="UP001166286"/>
    </source>
</evidence>
<dbReference type="AlphaFoldDB" id="A0AA39QX69"/>
<evidence type="ECO:0008006" key="5">
    <source>
        <dbReference type="Google" id="ProtNLM"/>
    </source>
</evidence>
<protein>
    <recommendedName>
        <fullName evidence="5">Gryzun putative trafficking through Golgi domain-containing protein</fullName>
    </recommendedName>
</protein>
<dbReference type="PANTHER" id="PTHR14374:SF0">
    <property type="entry name" value="TRAFFICKING PROTEIN PARTICLE COMPLEX SUBUNIT 11"/>
    <property type="match status" value="1"/>
</dbReference>
<keyword evidence="4" id="KW-1185">Reference proteome</keyword>
<dbReference type="InterPro" id="IPR021773">
    <property type="entry name" value="TPC11"/>
</dbReference>
<evidence type="ECO:0000259" key="1">
    <source>
        <dbReference type="Pfam" id="PF07919"/>
    </source>
</evidence>
<gene>
    <name evidence="3" type="ORF">JMJ35_007772</name>
</gene>
<dbReference type="InterPro" id="IPR012880">
    <property type="entry name" value="Gryzun"/>
</dbReference>
<dbReference type="Pfam" id="PF11817">
    <property type="entry name" value="Foie-gras_1"/>
    <property type="match status" value="1"/>
</dbReference>
<dbReference type="Proteomes" id="UP001166286">
    <property type="component" value="Unassembled WGS sequence"/>
</dbReference>
<accession>A0AA39QX69</accession>
<feature type="domain" description="Trafficking protein particle complex subunit 11" evidence="2">
    <location>
        <begin position="10"/>
        <end position="141"/>
    </location>
</feature>
<dbReference type="Pfam" id="PF07919">
    <property type="entry name" value="Gryzun"/>
    <property type="match status" value="1"/>
</dbReference>
<sequence>MSRQSSTMGQDFPSSSASNMPSVYDTYLCREPADDVPMLIRNGPDEYTASLRTLQRSADYFAERDRVRAVERLQLEMARLHVQFNQWERAARVLVPLWQTLSWRRAGWWNLLEEVDWLLRKCALCVQDAETLISVEWELCNEFLTPRQDHDYEFAKALTGMKLPESPPKAIIRAESTLSCVSTTFAFSAPEGNVGEPLSSQLTLSSQAHKKSPPIVISHVEVVVEGGLKSFRVKHDTTNAPGTSLRAGQIQVQHVELRRGSLEPSSMPSSPLVAQGLSMFGTADLTLAPGTTKALSFDHVPRDAGEVEVASITLYVKEDDFGMEYVVTEDDQMHQATFWIQHDSGVSQKRLKSGRSNMIKILPKPPKLRIELRDIMPAYFSDEDISINLLVTNEEDDETDVTLDARLLGPPESVPKISWTFDEETRGSLVESDIDEMPKRADSLLPARRLGKMQRSEKQKLVVHIQANSEPAEYLLEVKADYSLFSDPETPVSKVSSVNIIIVRPFEASCNFLPLFCSEAWPSYFDGSHLDEGSDSSEIEKQTPSGLIQQWSLTSKLTSVAEVPLIIDSLEPRVLEVHEGAVCKISSAAKNTPEVPLIPPHDLQERNHVVKVQKLDLEDRRATFLDLQLEVRWHRDGSLAPPTITPIAIPELVIPFGEPRVLATARNGEAPSGVIHLDYIIENPSMYTLTFTLSMETSEEFAFSGVKNVSVQLVPLSRHKVQYNVMPLVKGVWISPQFRVYDTHFHKILKVNATEGVRLDKRGVSVWVDADG</sequence>
<organism evidence="3 4">
    <name type="scientific">Cladonia borealis</name>
    <dbReference type="NCBI Taxonomy" id="184061"/>
    <lineage>
        <taxon>Eukaryota</taxon>
        <taxon>Fungi</taxon>
        <taxon>Dikarya</taxon>
        <taxon>Ascomycota</taxon>
        <taxon>Pezizomycotina</taxon>
        <taxon>Lecanoromycetes</taxon>
        <taxon>OSLEUM clade</taxon>
        <taxon>Lecanoromycetidae</taxon>
        <taxon>Lecanorales</taxon>
        <taxon>Lecanorineae</taxon>
        <taxon>Cladoniaceae</taxon>
        <taxon>Cladonia</taxon>
    </lineage>
</organism>
<evidence type="ECO:0000259" key="2">
    <source>
        <dbReference type="Pfam" id="PF11817"/>
    </source>
</evidence>